<reference evidence="2 3" key="1">
    <citation type="journal article" date="2021" name="Elife">
        <title>Chloroplast acquisition without the gene transfer in kleptoplastic sea slugs, Plakobranchus ocellatus.</title>
        <authorList>
            <person name="Maeda T."/>
            <person name="Takahashi S."/>
            <person name="Yoshida T."/>
            <person name="Shimamura S."/>
            <person name="Takaki Y."/>
            <person name="Nagai Y."/>
            <person name="Toyoda A."/>
            <person name="Suzuki Y."/>
            <person name="Arimoto A."/>
            <person name="Ishii H."/>
            <person name="Satoh N."/>
            <person name="Nishiyama T."/>
            <person name="Hasebe M."/>
            <person name="Maruyama T."/>
            <person name="Minagawa J."/>
            <person name="Obokata J."/>
            <person name="Shigenobu S."/>
        </authorList>
    </citation>
    <scope>NUCLEOTIDE SEQUENCE [LARGE SCALE GENOMIC DNA]</scope>
</reference>
<dbReference type="Proteomes" id="UP000735302">
    <property type="component" value="Unassembled WGS sequence"/>
</dbReference>
<evidence type="ECO:0000313" key="2">
    <source>
        <dbReference type="EMBL" id="GFO23059.1"/>
    </source>
</evidence>
<dbReference type="EMBL" id="BLXT01005500">
    <property type="protein sequence ID" value="GFO23059.1"/>
    <property type="molecule type" value="Genomic_DNA"/>
</dbReference>
<keyword evidence="3" id="KW-1185">Reference proteome</keyword>
<gene>
    <name evidence="2" type="ORF">PoB_004956400</name>
</gene>
<dbReference type="AlphaFoldDB" id="A0AAV4BSB8"/>
<proteinExistence type="predicted"/>
<accession>A0AAV4BSB8</accession>
<evidence type="ECO:0000256" key="1">
    <source>
        <dbReference type="SAM" id="MobiDB-lite"/>
    </source>
</evidence>
<sequence>MFPFTSCVSILRRKERPADWRQINGSLTFLVCTPNNNHNHSINGNSSSSSSNSSDAEGSNSIRNGRAVASHLDTVEEEVSLCLSLL</sequence>
<comment type="caution">
    <text evidence="2">The sequence shown here is derived from an EMBL/GenBank/DDBJ whole genome shotgun (WGS) entry which is preliminary data.</text>
</comment>
<organism evidence="2 3">
    <name type="scientific">Plakobranchus ocellatus</name>
    <dbReference type="NCBI Taxonomy" id="259542"/>
    <lineage>
        <taxon>Eukaryota</taxon>
        <taxon>Metazoa</taxon>
        <taxon>Spiralia</taxon>
        <taxon>Lophotrochozoa</taxon>
        <taxon>Mollusca</taxon>
        <taxon>Gastropoda</taxon>
        <taxon>Heterobranchia</taxon>
        <taxon>Euthyneura</taxon>
        <taxon>Panpulmonata</taxon>
        <taxon>Sacoglossa</taxon>
        <taxon>Placobranchoidea</taxon>
        <taxon>Plakobranchidae</taxon>
        <taxon>Plakobranchus</taxon>
    </lineage>
</organism>
<evidence type="ECO:0000313" key="3">
    <source>
        <dbReference type="Proteomes" id="UP000735302"/>
    </source>
</evidence>
<feature type="region of interest" description="Disordered" evidence="1">
    <location>
        <begin position="40"/>
        <end position="62"/>
    </location>
</feature>
<name>A0AAV4BSB8_9GAST</name>
<protein>
    <submittedName>
        <fullName evidence="2">Uncharacterized protein</fullName>
    </submittedName>
</protein>